<sequence length="190" mass="22765">MKISEEERMEIFSRFWQIGDLMLQREFVRSNITEVNRSLDLPNSAARSTNQAFYLETENGRLANMQEIFYSHPGDQPQMDLYYQEENNNGFLEEDLRGRHNNRKKVDTEILSDMRAHIQSIPRIQSHYLREQTSKEYIEGNKTIRSIYRDYVDFCKEKSKPYGSEDKFRRIFNTEFNISKERRVCVAPLE</sequence>
<name>A0A0K8SL42_LYGHE</name>
<dbReference type="AlphaFoldDB" id="A0A0K8SL42"/>
<protein>
    <submittedName>
        <fullName evidence="1">Uncharacterized protein</fullName>
    </submittedName>
</protein>
<evidence type="ECO:0000313" key="1">
    <source>
        <dbReference type="EMBL" id="JAG54042.1"/>
    </source>
</evidence>
<dbReference type="PANTHER" id="PTHR10773">
    <property type="entry name" value="DNA-DIRECTED RNA POLYMERASES I, II, AND III SUBUNIT RPABC2"/>
    <property type="match status" value="1"/>
</dbReference>
<dbReference type="PANTHER" id="PTHR10773:SF19">
    <property type="match status" value="1"/>
</dbReference>
<accession>A0A0K8SL42</accession>
<dbReference type="EMBL" id="GBRD01011782">
    <property type="protein sequence ID" value="JAG54042.1"/>
    <property type="molecule type" value="Transcribed_RNA"/>
</dbReference>
<organism evidence="1">
    <name type="scientific">Lygus hesperus</name>
    <name type="common">Western plant bug</name>
    <dbReference type="NCBI Taxonomy" id="30085"/>
    <lineage>
        <taxon>Eukaryota</taxon>
        <taxon>Metazoa</taxon>
        <taxon>Ecdysozoa</taxon>
        <taxon>Arthropoda</taxon>
        <taxon>Hexapoda</taxon>
        <taxon>Insecta</taxon>
        <taxon>Pterygota</taxon>
        <taxon>Neoptera</taxon>
        <taxon>Paraneoptera</taxon>
        <taxon>Hemiptera</taxon>
        <taxon>Heteroptera</taxon>
        <taxon>Panheteroptera</taxon>
        <taxon>Cimicomorpha</taxon>
        <taxon>Miridae</taxon>
        <taxon>Mirini</taxon>
        <taxon>Lygus</taxon>
    </lineage>
</organism>
<reference evidence="1" key="1">
    <citation type="submission" date="2014-09" db="EMBL/GenBank/DDBJ databases">
        <authorList>
            <person name="Magalhaes I.L.F."/>
            <person name="Oliveira U."/>
            <person name="Santos F.R."/>
            <person name="Vidigal T.H.D.A."/>
            <person name="Brescovit A.D."/>
            <person name="Santos A.J."/>
        </authorList>
    </citation>
    <scope>NUCLEOTIDE SEQUENCE</scope>
</reference>
<proteinExistence type="predicted"/>
<dbReference type="EMBL" id="GBRD01011781">
    <property type="protein sequence ID" value="JAG54043.1"/>
    <property type="molecule type" value="Transcribed_RNA"/>
</dbReference>